<dbReference type="InterPro" id="IPR001789">
    <property type="entry name" value="Sig_transdc_resp-reg_receiver"/>
</dbReference>
<evidence type="ECO:0000256" key="8">
    <source>
        <dbReference type="ARBA" id="ARBA00023012"/>
    </source>
</evidence>
<evidence type="ECO:0000256" key="1">
    <source>
        <dbReference type="ARBA" id="ARBA00000085"/>
    </source>
</evidence>
<keyword evidence="4" id="KW-0808">Transferase</keyword>
<dbReference type="Gene3D" id="3.30.450.20">
    <property type="entry name" value="PAS domain"/>
    <property type="match status" value="1"/>
</dbReference>
<dbReference type="NCBIfam" id="TIGR00229">
    <property type="entry name" value="sensory_box"/>
    <property type="match status" value="1"/>
</dbReference>
<dbReference type="InterPro" id="IPR036097">
    <property type="entry name" value="HisK_dim/P_sf"/>
</dbReference>
<dbReference type="PROSITE" id="PS50112">
    <property type="entry name" value="PAS"/>
    <property type="match status" value="1"/>
</dbReference>
<comment type="caution">
    <text evidence="14">The sequence shown here is derived from an EMBL/GenBank/DDBJ whole genome shotgun (WGS) entry which is preliminary data.</text>
</comment>
<keyword evidence="3 9" id="KW-0597">Phosphoprotein</keyword>
<evidence type="ECO:0000256" key="3">
    <source>
        <dbReference type="ARBA" id="ARBA00022553"/>
    </source>
</evidence>
<dbReference type="SMART" id="SM00091">
    <property type="entry name" value="PAS"/>
    <property type="match status" value="1"/>
</dbReference>
<accession>A0ABV7VE70</accession>
<feature type="domain" description="Response regulatory" evidence="12">
    <location>
        <begin position="409"/>
        <end position="525"/>
    </location>
</feature>
<dbReference type="SUPFAM" id="SSF52172">
    <property type="entry name" value="CheY-like"/>
    <property type="match status" value="1"/>
</dbReference>
<feature type="domain" description="PAS" evidence="13">
    <location>
        <begin position="25"/>
        <end position="95"/>
    </location>
</feature>
<dbReference type="CDD" id="cd00130">
    <property type="entry name" value="PAS"/>
    <property type="match status" value="1"/>
</dbReference>
<reference evidence="15" key="1">
    <citation type="journal article" date="2019" name="Int. J. Syst. Evol. Microbiol.">
        <title>The Global Catalogue of Microorganisms (GCM) 10K type strain sequencing project: providing services to taxonomists for standard genome sequencing and annotation.</title>
        <authorList>
            <consortium name="The Broad Institute Genomics Platform"/>
            <consortium name="The Broad Institute Genome Sequencing Center for Infectious Disease"/>
            <person name="Wu L."/>
            <person name="Ma J."/>
        </authorList>
    </citation>
    <scope>NUCLEOTIDE SEQUENCE [LARGE SCALE GENOMIC DNA]</scope>
    <source>
        <strain evidence="15">KCTC 42182</strain>
    </source>
</reference>
<organism evidence="14 15">
    <name type="scientific">Ferrovibrio xuzhouensis</name>
    <dbReference type="NCBI Taxonomy" id="1576914"/>
    <lineage>
        <taxon>Bacteria</taxon>
        <taxon>Pseudomonadati</taxon>
        <taxon>Pseudomonadota</taxon>
        <taxon>Alphaproteobacteria</taxon>
        <taxon>Rhodospirillales</taxon>
        <taxon>Rhodospirillaceae</taxon>
        <taxon>Ferrovibrio</taxon>
    </lineage>
</organism>
<evidence type="ECO:0000256" key="5">
    <source>
        <dbReference type="ARBA" id="ARBA00022741"/>
    </source>
</evidence>
<dbReference type="Gene3D" id="3.30.565.10">
    <property type="entry name" value="Histidine kinase-like ATPase, C-terminal domain"/>
    <property type="match status" value="1"/>
</dbReference>
<keyword evidence="5" id="KW-0547">Nucleotide-binding</keyword>
<dbReference type="EC" id="2.7.13.3" evidence="2"/>
<keyword evidence="8" id="KW-0902">Two-component regulatory system</keyword>
<protein>
    <recommendedName>
        <fullName evidence="2">histidine kinase</fullName>
        <ecNumber evidence="2">2.7.13.3</ecNumber>
    </recommendedName>
</protein>
<evidence type="ECO:0000256" key="2">
    <source>
        <dbReference type="ARBA" id="ARBA00012438"/>
    </source>
</evidence>
<dbReference type="PROSITE" id="PS50110">
    <property type="entry name" value="RESPONSE_REGULATORY"/>
    <property type="match status" value="1"/>
</dbReference>
<dbReference type="InterPro" id="IPR003661">
    <property type="entry name" value="HisK_dim/P_dom"/>
</dbReference>
<dbReference type="Gene3D" id="3.40.50.2300">
    <property type="match status" value="1"/>
</dbReference>
<proteinExistence type="predicted"/>
<dbReference type="SUPFAM" id="SSF55785">
    <property type="entry name" value="PYP-like sensor domain (PAS domain)"/>
    <property type="match status" value="1"/>
</dbReference>
<keyword evidence="7 14" id="KW-0067">ATP-binding</keyword>
<name>A0ABV7VE70_9PROT</name>
<dbReference type="GO" id="GO:0005524">
    <property type="term" value="F:ATP binding"/>
    <property type="evidence" value="ECO:0007669"/>
    <property type="project" value="UniProtKB-KW"/>
</dbReference>
<evidence type="ECO:0000256" key="10">
    <source>
        <dbReference type="SAM" id="MobiDB-lite"/>
    </source>
</evidence>
<dbReference type="EMBL" id="JBHRYJ010000001">
    <property type="protein sequence ID" value="MFC3675353.1"/>
    <property type="molecule type" value="Genomic_DNA"/>
</dbReference>
<dbReference type="InterPro" id="IPR013655">
    <property type="entry name" value="PAS_fold_3"/>
</dbReference>
<dbReference type="RefSeq" id="WP_379723764.1">
    <property type="nucleotide sequence ID" value="NZ_JBHRYJ010000001.1"/>
</dbReference>
<dbReference type="InterPro" id="IPR000014">
    <property type="entry name" value="PAS"/>
</dbReference>
<evidence type="ECO:0000256" key="7">
    <source>
        <dbReference type="ARBA" id="ARBA00022840"/>
    </source>
</evidence>
<keyword evidence="15" id="KW-1185">Reference proteome</keyword>
<keyword evidence="6" id="KW-0418">Kinase</keyword>
<dbReference type="SMART" id="SM00387">
    <property type="entry name" value="HATPase_c"/>
    <property type="match status" value="1"/>
</dbReference>
<evidence type="ECO:0000256" key="9">
    <source>
        <dbReference type="PROSITE-ProRule" id="PRU00169"/>
    </source>
</evidence>
<gene>
    <name evidence="14" type="ORF">ACFOOQ_07355</name>
</gene>
<dbReference type="SUPFAM" id="SSF47384">
    <property type="entry name" value="Homodimeric domain of signal transducing histidine kinase"/>
    <property type="match status" value="1"/>
</dbReference>
<dbReference type="InterPro" id="IPR003594">
    <property type="entry name" value="HATPase_dom"/>
</dbReference>
<feature type="region of interest" description="Disordered" evidence="10">
    <location>
        <begin position="384"/>
        <end position="405"/>
    </location>
</feature>
<evidence type="ECO:0000256" key="4">
    <source>
        <dbReference type="ARBA" id="ARBA00022679"/>
    </source>
</evidence>
<sequence>MPPFTGFPNARFSRWRKAGSDRDKIHSLNQRIFETSLDLILVVDSRGNYLRISPSSVSIIGYRPEEMIGQSGIRFILPDDLAMARSEMRLMREGRQLRNFTCRYRHQNGQAVTLAWTGQWSEPDRQYFFIGRDITSQIEAEQQAHDIQQLEAVNQLTGGLAHDFNNLLAVIMGSLELLDPYVRQDFEAAEHLLDALNAASRGAEITVQLLAFARRQPPNSQAVNINACIAEVLESQREKHGSRVTIDVQPAQNLWRAIADASQVKAAVDGLCQNAADAVTDDGIILIETANKSLGSDDLRGNPDATAGDYVMLAVRDNGKGMTPQELERVFEPFFTTRQEGPSAGLGLSIIRSLLKQQRGHIEIESEPGRGTEVRLYLPRAKAHVSMQDEEPKRQPANRKARSNNAESRILVVEDDDDVRRIVMAQLATLGYRCDSSSNAEAALEILNKDRSFDLLFSDVLLPGGMSGVELANAARKLQPDLKILLTSGFVGTAGVGEASADPFVNFLAKPYRRADLSAAITAIMSED</sequence>
<evidence type="ECO:0000256" key="6">
    <source>
        <dbReference type="ARBA" id="ARBA00022777"/>
    </source>
</evidence>
<dbReference type="Proteomes" id="UP001595711">
    <property type="component" value="Unassembled WGS sequence"/>
</dbReference>
<evidence type="ECO:0000259" key="12">
    <source>
        <dbReference type="PROSITE" id="PS50110"/>
    </source>
</evidence>
<dbReference type="Pfam" id="PF00512">
    <property type="entry name" value="HisKA"/>
    <property type="match status" value="1"/>
</dbReference>
<feature type="domain" description="Histidine kinase" evidence="11">
    <location>
        <begin position="159"/>
        <end position="382"/>
    </location>
</feature>
<dbReference type="Pfam" id="PF00072">
    <property type="entry name" value="Response_reg"/>
    <property type="match status" value="1"/>
</dbReference>
<dbReference type="CDD" id="cd00082">
    <property type="entry name" value="HisKA"/>
    <property type="match status" value="1"/>
</dbReference>
<dbReference type="SMART" id="SM00448">
    <property type="entry name" value="REC"/>
    <property type="match status" value="1"/>
</dbReference>
<feature type="modified residue" description="4-aspartylphosphate" evidence="9">
    <location>
        <position position="459"/>
    </location>
</feature>
<dbReference type="PRINTS" id="PR00344">
    <property type="entry name" value="BCTRLSENSOR"/>
</dbReference>
<dbReference type="Pfam" id="PF08447">
    <property type="entry name" value="PAS_3"/>
    <property type="match status" value="1"/>
</dbReference>
<evidence type="ECO:0000313" key="15">
    <source>
        <dbReference type="Proteomes" id="UP001595711"/>
    </source>
</evidence>
<comment type="catalytic activity">
    <reaction evidence="1">
        <text>ATP + protein L-histidine = ADP + protein N-phospho-L-histidine.</text>
        <dbReference type="EC" id="2.7.13.3"/>
    </reaction>
</comment>
<dbReference type="Gene3D" id="1.10.287.130">
    <property type="match status" value="1"/>
</dbReference>
<dbReference type="InterPro" id="IPR035965">
    <property type="entry name" value="PAS-like_dom_sf"/>
</dbReference>
<dbReference type="Pfam" id="PF02518">
    <property type="entry name" value="HATPase_c"/>
    <property type="match status" value="1"/>
</dbReference>
<dbReference type="SMART" id="SM00388">
    <property type="entry name" value="HisKA"/>
    <property type="match status" value="1"/>
</dbReference>
<dbReference type="SUPFAM" id="SSF55874">
    <property type="entry name" value="ATPase domain of HSP90 chaperone/DNA topoisomerase II/histidine kinase"/>
    <property type="match status" value="1"/>
</dbReference>
<dbReference type="InterPro" id="IPR004358">
    <property type="entry name" value="Sig_transdc_His_kin-like_C"/>
</dbReference>
<evidence type="ECO:0000259" key="11">
    <source>
        <dbReference type="PROSITE" id="PS50109"/>
    </source>
</evidence>
<evidence type="ECO:0000313" key="14">
    <source>
        <dbReference type="EMBL" id="MFC3675353.1"/>
    </source>
</evidence>
<dbReference type="PROSITE" id="PS50109">
    <property type="entry name" value="HIS_KIN"/>
    <property type="match status" value="1"/>
</dbReference>
<evidence type="ECO:0000259" key="13">
    <source>
        <dbReference type="PROSITE" id="PS50112"/>
    </source>
</evidence>
<dbReference type="InterPro" id="IPR005467">
    <property type="entry name" value="His_kinase_dom"/>
</dbReference>
<dbReference type="InterPro" id="IPR036890">
    <property type="entry name" value="HATPase_C_sf"/>
</dbReference>
<dbReference type="PANTHER" id="PTHR43065">
    <property type="entry name" value="SENSOR HISTIDINE KINASE"/>
    <property type="match status" value="1"/>
</dbReference>
<dbReference type="PANTHER" id="PTHR43065:SF46">
    <property type="entry name" value="C4-DICARBOXYLATE TRANSPORT SENSOR PROTEIN DCTB"/>
    <property type="match status" value="1"/>
</dbReference>
<dbReference type="InterPro" id="IPR011006">
    <property type="entry name" value="CheY-like_superfamily"/>
</dbReference>